<dbReference type="PRINTS" id="PR00417">
    <property type="entry name" value="PRTPISMRASEI"/>
</dbReference>
<dbReference type="EC" id="5.6.2.1" evidence="3"/>
<dbReference type="InterPro" id="IPR003601">
    <property type="entry name" value="Topo_IA_2"/>
</dbReference>
<dbReference type="EMBL" id="CP041677">
    <property type="protein sequence ID" value="QDR73605.1"/>
    <property type="molecule type" value="Genomic_DNA"/>
</dbReference>
<reference evidence="14 15" key="1">
    <citation type="submission" date="2019-07" db="EMBL/GenBank/DDBJ databases">
        <title>Gastrointestinal microbiota of Peromyscus leucopus, the white-footed mouse.</title>
        <authorList>
            <person name="Milovic A."/>
            <person name="Bassam K."/>
            <person name="Barbour A.G."/>
        </authorList>
    </citation>
    <scope>NUCLEOTIDE SEQUENCE [LARGE SCALE GENOMIC DNA]</scope>
    <source>
        <strain evidence="14 15">LL7</strain>
        <plasmid evidence="14 15">unnamed</plasmid>
    </source>
</reference>
<dbReference type="GO" id="GO:0043597">
    <property type="term" value="C:cytoplasmic replication fork"/>
    <property type="evidence" value="ECO:0007669"/>
    <property type="project" value="TreeGrafter"/>
</dbReference>
<name>A0A517D8D1_LIMRT</name>
<keyword evidence="14" id="KW-0614">Plasmid</keyword>
<dbReference type="InterPro" id="IPR000380">
    <property type="entry name" value="Topo_IA"/>
</dbReference>
<dbReference type="Pfam" id="PF01751">
    <property type="entry name" value="Toprim"/>
    <property type="match status" value="1"/>
</dbReference>
<dbReference type="GO" id="GO:0003917">
    <property type="term" value="F:DNA topoisomerase type I (single strand cut, ATP-independent) activity"/>
    <property type="evidence" value="ECO:0007669"/>
    <property type="project" value="UniProtKB-EC"/>
</dbReference>
<dbReference type="GO" id="GO:0006281">
    <property type="term" value="P:DNA repair"/>
    <property type="evidence" value="ECO:0007669"/>
    <property type="project" value="TreeGrafter"/>
</dbReference>
<evidence type="ECO:0000256" key="11">
    <source>
        <dbReference type="SAM" id="MobiDB-lite"/>
    </source>
</evidence>
<dbReference type="PANTHER" id="PTHR11390">
    <property type="entry name" value="PROKARYOTIC DNA TOPOISOMERASE"/>
    <property type="match status" value="1"/>
</dbReference>
<evidence type="ECO:0000259" key="13">
    <source>
        <dbReference type="PROSITE" id="PS52039"/>
    </source>
</evidence>
<dbReference type="InterPro" id="IPR013497">
    <property type="entry name" value="Topo_IA_cen"/>
</dbReference>
<dbReference type="SMART" id="SM00493">
    <property type="entry name" value="TOPRIM"/>
    <property type="match status" value="1"/>
</dbReference>
<accession>A0A517D8D1</accession>
<evidence type="ECO:0000256" key="1">
    <source>
        <dbReference type="ARBA" id="ARBA00000213"/>
    </source>
</evidence>
<dbReference type="Gene3D" id="1.10.290.10">
    <property type="entry name" value="Topoisomerase I, domain 4"/>
    <property type="match status" value="1"/>
</dbReference>
<geneLocation type="plasmid" evidence="14 15">
    <name>unnamed</name>
</geneLocation>
<keyword evidence="4" id="KW-0799">Topoisomerase</keyword>
<evidence type="ECO:0000256" key="3">
    <source>
        <dbReference type="ARBA" id="ARBA00012891"/>
    </source>
</evidence>
<evidence type="ECO:0000256" key="9">
    <source>
        <dbReference type="ARBA" id="ARBA00032235"/>
    </source>
</evidence>
<evidence type="ECO:0000256" key="4">
    <source>
        <dbReference type="ARBA" id="ARBA00023029"/>
    </source>
</evidence>
<sequence>MSTVILAEKPDQARAYMKALDIPFTGKATIGSGPTFLDDKTVVVSAAGHLIELVEPEVYDNAYKDRHNLAILPLIPAKFQYAIMKDKQWLFSQIKKEVDAASRIIVATDKDDEGGAIAFNILRLSRALKYKKIERAYPSALDKQAIVRQFKNLEPIDSTWGQAQAGIARSRSDWLIGINLSRLYTGKLQSIGINGNYAIGRAISTTLNLICQWYEEIANFKEEPIYELRGNTQIGGDDVELRSTIRVVGQEGHDAKQEYLSLLHKNGLTRKHVTGRVVTVNSQPKQQQPPLMMTKGDLYKEMTRVAGWTQQRSKKVMQQNYEQGYQTYPRTDSGKITRHMYDYLGELFDDYLNAINLPGKFSKYSYDDKQFRRYLTTEKSAGAHLGIIPTEKLMTPEADVTDDQRLMWEVVVRKALTLWVNPYTYVSNRLGVQITDTLGMVAQNSVMTYEGWHKILLPSRKGKKKKKSLKAGVDFSQHLNTGDQISIVLKHEVGKTKPLSPLKSIQIYDRGGLMEKAYKYVGDEKYARILKETNGIGTSATRDQAMSSLVQKGYVNVDKKDIITVTPAGWLINHLLETSDVNKPILTAKWEEQYTLIEKGKTSANDLINQTAKIVYSEFENLKDNWNPNEIQDYYQELTNHYNEEISIGECPKCGSTVIFENDNRHEGKYDAYRCTNKECDFAIYYHFSNKTISKSNAVRLLSGKPTTLIKNIEARAGKTYDAQLQLIYDENKSKYRLEYYKSEANKPKRPKGFRKNRHRRTSRY</sequence>
<dbReference type="GO" id="GO:0003677">
    <property type="term" value="F:DNA binding"/>
    <property type="evidence" value="ECO:0007669"/>
    <property type="project" value="UniProtKB-KW"/>
</dbReference>
<dbReference type="PROSITE" id="PS50880">
    <property type="entry name" value="TOPRIM"/>
    <property type="match status" value="1"/>
</dbReference>
<dbReference type="Pfam" id="PF13342">
    <property type="entry name" value="Toprim_Crpt"/>
    <property type="match status" value="1"/>
</dbReference>
<dbReference type="Proteomes" id="UP000316394">
    <property type="component" value="Plasmid unnamed"/>
</dbReference>
<dbReference type="Gene3D" id="3.40.50.140">
    <property type="match status" value="1"/>
</dbReference>
<comment type="catalytic activity">
    <reaction evidence="1">
        <text>ATP-independent breakage of single-stranded DNA, followed by passage and rejoining.</text>
        <dbReference type="EC" id="5.6.2.1"/>
    </reaction>
</comment>
<evidence type="ECO:0000313" key="14">
    <source>
        <dbReference type="EMBL" id="QDR73605.1"/>
    </source>
</evidence>
<dbReference type="Pfam" id="PF01131">
    <property type="entry name" value="Topoisom_bac"/>
    <property type="match status" value="1"/>
</dbReference>
<dbReference type="AlphaFoldDB" id="A0A517D8D1"/>
<dbReference type="InterPro" id="IPR025589">
    <property type="entry name" value="Toprim_C_rpt"/>
</dbReference>
<keyword evidence="5" id="KW-0238">DNA-binding</keyword>
<feature type="domain" description="Toprim" evidence="12">
    <location>
        <begin position="2"/>
        <end position="138"/>
    </location>
</feature>
<evidence type="ECO:0000313" key="15">
    <source>
        <dbReference type="Proteomes" id="UP000316394"/>
    </source>
</evidence>
<dbReference type="SMART" id="SM00437">
    <property type="entry name" value="TOP1Ac"/>
    <property type="match status" value="1"/>
</dbReference>
<comment type="similarity">
    <text evidence="2">Belongs to the type IA topoisomerase family.</text>
</comment>
<keyword evidence="6" id="KW-0413">Isomerase</keyword>
<dbReference type="PROSITE" id="PS52039">
    <property type="entry name" value="TOPO_IA_2"/>
    <property type="match status" value="1"/>
</dbReference>
<evidence type="ECO:0000256" key="7">
    <source>
        <dbReference type="ARBA" id="ARBA00030003"/>
    </source>
</evidence>
<evidence type="ECO:0000256" key="5">
    <source>
        <dbReference type="ARBA" id="ARBA00023125"/>
    </source>
</evidence>
<proteinExistence type="inferred from homology"/>
<dbReference type="Gene3D" id="1.10.460.10">
    <property type="entry name" value="Topoisomerase I, domain 2"/>
    <property type="match status" value="1"/>
</dbReference>
<dbReference type="GO" id="GO:0006310">
    <property type="term" value="P:DNA recombination"/>
    <property type="evidence" value="ECO:0007669"/>
    <property type="project" value="TreeGrafter"/>
</dbReference>
<dbReference type="InterPro" id="IPR013825">
    <property type="entry name" value="Topo_IA_cen_sub2"/>
</dbReference>
<dbReference type="InterPro" id="IPR013824">
    <property type="entry name" value="Topo_IA_cen_sub1"/>
</dbReference>
<gene>
    <name evidence="14" type="ORF">FOD75_10940</name>
</gene>
<dbReference type="InterPro" id="IPR023405">
    <property type="entry name" value="Topo_IA_core_domain"/>
</dbReference>
<evidence type="ECO:0000256" key="2">
    <source>
        <dbReference type="ARBA" id="ARBA00009446"/>
    </source>
</evidence>
<evidence type="ECO:0000256" key="10">
    <source>
        <dbReference type="ARBA" id="ARBA00032877"/>
    </source>
</evidence>
<dbReference type="RefSeq" id="WP_144227927.1">
    <property type="nucleotide sequence ID" value="NZ_CP041677.1"/>
</dbReference>
<dbReference type="GO" id="GO:0006265">
    <property type="term" value="P:DNA topological change"/>
    <property type="evidence" value="ECO:0007669"/>
    <property type="project" value="InterPro"/>
</dbReference>
<dbReference type="Gene3D" id="2.70.20.10">
    <property type="entry name" value="Topoisomerase I, domain 3"/>
    <property type="match status" value="1"/>
</dbReference>
<dbReference type="SUPFAM" id="SSF56712">
    <property type="entry name" value="Prokaryotic type I DNA topoisomerase"/>
    <property type="match status" value="1"/>
</dbReference>
<protein>
    <recommendedName>
        <fullName evidence="3">DNA topoisomerase</fullName>
        <ecNumber evidence="3">5.6.2.1</ecNumber>
    </recommendedName>
    <alternativeName>
        <fullName evidence="10">Omega-protein</fullName>
    </alternativeName>
    <alternativeName>
        <fullName evidence="9">Relaxing enzyme</fullName>
    </alternativeName>
    <alternativeName>
        <fullName evidence="7">Swivelase</fullName>
    </alternativeName>
    <alternativeName>
        <fullName evidence="8">Untwisting enzyme</fullName>
    </alternativeName>
</protein>
<dbReference type="PANTHER" id="PTHR11390:SF21">
    <property type="entry name" value="DNA TOPOISOMERASE 3-ALPHA"/>
    <property type="match status" value="1"/>
</dbReference>
<dbReference type="InterPro" id="IPR003602">
    <property type="entry name" value="Topo_IA_DNA-bd_dom"/>
</dbReference>
<dbReference type="InterPro" id="IPR013826">
    <property type="entry name" value="Topo_IA_cen_sub3"/>
</dbReference>
<evidence type="ECO:0000256" key="8">
    <source>
        <dbReference type="ARBA" id="ARBA00031985"/>
    </source>
</evidence>
<feature type="region of interest" description="Disordered" evidence="11">
    <location>
        <begin position="746"/>
        <end position="765"/>
    </location>
</feature>
<evidence type="ECO:0000256" key="6">
    <source>
        <dbReference type="ARBA" id="ARBA00023235"/>
    </source>
</evidence>
<dbReference type="InterPro" id="IPR006171">
    <property type="entry name" value="TOPRIM_dom"/>
</dbReference>
<dbReference type="SMART" id="SM00436">
    <property type="entry name" value="TOP1Bc"/>
    <property type="match status" value="1"/>
</dbReference>
<feature type="domain" description="Topo IA-type catalytic" evidence="13">
    <location>
        <begin position="159"/>
        <end position="619"/>
    </location>
</feature>
<evidence type="ECO:0000259" key="12">
    <source>
        <dbReference type="PROSITE" id="PS50880"/>
    </source>
</evidence>
<organism evidence="14 15">
    <name type="scientific">Limosilactobacillus reuteri</name>
    <name type="common">Lactobacillus reuteri</name>
    <dbReference type="NCBI Taxonomy" id="1598"/>
    <lineage>
        <taxon>Bacteria</taxon>
        <taxon>Bacillati</taxon>
        <taxon>Bacillota</taxon>
        <taxon>Bacilli</taxon>
        <taxon>Lactobacillales</taxon>
        <taxon>Lactobacillaceae</taxon>
        <taxon>Limosilactobacillus</taxon>
    </lineage>
</organism>
<feature type="compositionally biased region" description="Basic residues" evidence="11">
    <location>
        <begin position="748"/>
        <end position="765"/>
    </location>
</feature>